<dbReference type="GO" id="GO:0016787">
    <property type="term" value="F:hydrolase activity"/>
    <property type="evidence" value="ECO:0007669"/>
    <property type="project" value="UniProtKB-ARBA"/>
</dbReference>
<name>A0AA94Y3B6_9MICC</name>
<dbReference type="InterPro" id="IPR002591">
    <property type="entry name" value="Phosphodiest/P_Trfase"/>
</dbReference>
<dbReference type="EMBL" id="CP102487">
    <property type="protein sequence ID" value="UUX60770.1"/>
    <property type="molecule type" value="Genomic_DNA"/>
</dbReference>
<gene>
    <name evidence="1" type="ORF">NUH22_10350</name>
</gene>
<dbReference type="PANTHER" id="PTHR10151">
    <property type="entry name" value="ECTONUCLEOTIDE PYROPHOSPHATASE/PHOSPHODIESTERASE"/>
    <property type="match status" value="1"/>
</dbReference>
<dbReference type="PANTHER" id="PTHR10151:SF120">
    <property type="entry name" value="BIS(5'-ADENOSYL)-TRIPHOSPHATASE"/>
    <property type="match status" value="1"/>
</dbReference>
<dbReference type="Pfam" id="PF01663">
    <property type="entry name" value="Phosphodiest"/>
    <property type="match status" value="1"/>
</dbReference>
<accession>A0AA94Y3B6</accession>
<evidence type="ECO:0000313" key="1">
    <source>
        <dbReference type="EMBL" id="UUX60770.1"/>
    </source>
</evidence>
<dbReference type="Gene3D" id="3.40.720.10">
    <property type="entry name" value="Alkaline Phosphatase, subunit A"/>
    <property type="match status" value="1"/>
</dbReference>
<dbReference type="RefSeq" id="WP_257746359.1">
    <property type="nucleotide sequence ID" value="NZ_CP102487.1"/>
</dbReference>
<organism evidence="1 2">
    <name type="scientific">Glutamicibacter halophytocola</name>
    <dbReference type="NCBI Taxonomy" id="1933880"/>
    <lineage>
        <taxon>Bacteria</taxon>
        <taxon>Bacillati</taxon>
        <taxon>Actinomycetota</taxon>
        <taxon>Actinomycetes</taxon>
        <taxon>Micrococcales</taxon>
        <taxon>Micrococcaceae</taxon>
        <taxon>Glutamicibacter</taxon>
    </lineage>
</organism>
<dbReference type="AlphaFoldDB" id="A0AA94Y3B6"/>
<dbReference type="Proteomes" id="UP001060018">
    <property type="component" value="Chromosome"/>
</dbReference>
<evidence type="ECO:0000313" key="2">
    <source>
        <dbReference type="Proteomes" id="UP001060018"/>
    </source>
</evidence>
<proteinExistence type="predicted"/>
<protein>
    <submittedName>
        <fullName evidence="1">Alkaline phosphatase family protein</fullName>
    </submittedName>
</protein>
<reference evidence="1" key="1">
    <citation type="journal article" date="2022" name="Pest Manag. Sci.">
        <title>Glutamicibacter halophytocola-mediated host fitness of potato tuber moth on Solanaceae crops.</title>
        <authorList>
            <person name="Wang W."/>
            <person name="Xiao G."/>
            <person name="Du G."/>
            <person name="Chang L."/>
            <person name="Yang Y."/>
            <person name="Ye J."/>
            <person name="Chen B."/>
        </authorList>
    </citation>
    <scope>NUCLEOTIDE SEQUENCE</scope>
    <source>
        <strain evidence="1">S2</strain>
    </source>
</reference>
<sequence>MNESLNAADLSVPAQKIPDAPQYGQATLSEILPSAATALGVSGFSNALGLQPTKRVVVIMVDGLGWNQFKSHVGHAPFLRSLFAEGRKLGTGFPSTTATSLSSLATGVTPGEHGMLGYDVVDPARRRVVNQLGGWPSDLNPEAWQTRPTVFEKVAEHGIHVATVSIPMFAKSALTRASLRGPKFVAANQPLARARATHTVFESQRNALVYTYFNELDKTGHKFGVDSSQWRDTLEELDYVIKSLVSRLPEETTVLITGDHGMVDVPESQRIDYSRYPELVDGVELTSGEPRGVQLTFAPGTDETSRLKVKHAWHKEFGSKAWILTRQEAIDRGYFGPITPEHEARLGDLMILAAESIAFYDGRRVAPMAFEMVGQHGSLTSGERYVPLLVHRTK</sequence>
<dbReference type="InterPro" id="IPR017850">
    <property type="entry name" value="Alkaline_phosphatase_core_sf"/>
</dbReference>
<dbReference type="SUPFAM" id="SSF53649">
    <property type="entry name" value="Alkaline phosphatase-like"/>
    <property type="match status" value="1"/>
</dbReference>